<dbReference type="PANTHER" id="PTHR45979">
    <property type="entry name" value="PAP/OAS1 SUBSTRATE-BINDING DOMAIN SUPERFAMILY"/>
    <property type="match status" value="1"/>
</dbReference>
<accession>A0A146KEA9</accession>
<gene>
    <name evidence="2" type="ORF">TPC1_13198</name>
</gene>
<reference evidence="2" key="1">
    <citation type="submission" date="2015-07" db="EMBL/GenBank/DDBJ databases">
        <title>Adaptation to a free-living lifestyle via gene acquisitions in the diplomonad Trepomonas sp. PC1.</title>
        <authorList>
            <person name="Xu F."/>
            <person name="Jerlstrom-Hultqvist J."/>
            <person name="Kolisko M."/>
            <person name="Simpson A.G.B."/>
            <person name="Roger A.J."/>
            <person name="Svard S.G."/>
            <person name="Andersson J.O."/>
        </authorList>
    </citation>
    <scope>NUCLEOTIDE SEQUENCE</scope>
    <source>
        <strain evidence="2">PC1</strain>
    </source>
</reference>
<sequence length="326" mass="37271">TVDKFVGKNHLFKRSLVLIQNYLLNESHILGSHNFMLASYALRTMVGYILLQTPQIQSPVQTLMVFMNFFSTFDFEANVLSLFGVMPVDDFQKFQSPQLAIQQLQSDFLKSFQRQSAVLKLVQNINLLTSLRVSCDDKYLKQKGYFDVGVNLLQKEGEMVDCIKRHAQKLSQSQFGMDFSQELSINQQTQIIPQAIAKFIKSQDLNKFFKDEQQFFYKSINVSDPLLPSNNLGKSVSVQNMFRLQRCIQLAQVQVNQLFESLMQGEAPTNQCIAEFDQIFLHTLSIVQTGGEQVYNVNEEQLFDGIIKVCGWGLGIKSQGVVWQCQ</sequence>
<proteinExistence type="predicted"/>
<dbReference type="SUPFAM" id="SSF81631">
    <property type="entry name" value="PAP/OAS1 substrate-binding domain"/>
    <property type="match status" value="1"/>
</dbReference>
<dbReference type="Pfam" id="PF26180">
    <property type="entry name" value="PAP-OAS1"/>
    <property type="match status" value="2"/>
</dbReference>
<feature type="non-terminal residue" evidence="2">
    <location>
        <position position="326"/>
    </location>
</feature>
<dbReference type="InterPro" id="IPR058921">
    <property type="entry name" value="PAP/OAS1-rel"/>
</dbReference>
<feature type="domain" description="PAP/OAS1 substrate-binding-related" evidence="1">
    <location>
        <begin position="206"/>
        <end position="283"/>
    </location>
</feature>
<dbReference type="InterPro" id="IPR058920">
    <property type="entry name" value="PAP-OAS1-bd-rel"/>
</dbReference>
<feature type="domain" description="PAP/OAS1 substrate-binding-related" evidence="1">
    <location>
        <begin position="6"/>
        <end position="118"/>
    </location>
</feature>
<organism evidence="2">
    <name type="scientific">Trepomonas sp. PC1</name>
    <dbReference type="NCBI Taxonomy" id="1076344"/>
    <lineage>
        <taxon>Eukaryota</taxon>
        <taxon>Metamonada</taxon>
        <taxon>Diplomonadida</taxon>
        <taxon>Hexamitidae</taxon>
        <taxon>Hexamitinae</taxon>
        <taxon>Trepomonas</taxon>
    </lineage>
</organism>
<feature type="non-terminal residue" evidence="2">
    <location>
        <position position="1"/>
    </location>
</feature>
<dbReference type="PANTHER" id="PTHR45979:SF30">
    <property type="entry name" value="NUCLEOTIDYLTRANSFERASE"/>
    <property type="match status" value="1"/>
</dbReference>
<protein>
    <recommendedName>
        <fullName evidence="1">PAP/OAS1 substrate-binding-related domain-containing protein</fullName>
    </recommendedName>
</protein>
<dbReference type="AlphaFoldDB" id="A0A146KEA9"/>
<name>A0A146KEA9_9EUKA</name>
<evidence type="ECO:0000259" key="1">
    <source>
        <dbReference type="Pfam" id="PF26180"/>
    </source>
</evidence>
<evidence type="ECO:0000313" key="2">
    <source>
        <dbReference type="EMBL" id="JAP94234.1"/>
    </source>
</evidence>
<dbReference type="EMBL" id="GDID01002372">
    <property type="protein sequence ID" value="JAP94234.1"/>
    <property type="molecule type" value="Transcribed_RNA"/>
</dbReference>